<dbReference type="SUPFAM" id="SSF55797">
    <property type="entry name" value="PR-1-like"/>
    <property type="match status" value="1"/>
</dbReference>
<feature type="region of interest" description="Disordered" evidence="1">
    <location>
        <begin position="76"/>
        <end position="127"/>
    </location>
</feature>
<reference evidence="4" key="2">
    <citation type="submission" date="2021-04" db="EMBL/GenBank/DDBJ databases">
        <authorList>
            <person name="Gilroy R."/>
        </authorList>
    </citation>
    <scope>NUCLEOTIDE SEQUENCE</scope>
    <source>
        <strain evidence="4">CHK198-12963</strain>
    </source>
</reference>
<dbReference type="AlphaFoldDB" id="A0A9D2PV22"/>
<evidence type="ECO:0000256" key="1">
    <source>
        <dbReference type="SAM" id="MobiDB-lite"/>
    </source>
</evidence>
<evidence type="ECO:0000313" key="4">
    <source>
        <dbReference type="EMBL" id="HJC65775.1"/>
    </source>
</evidence>
<dbReference type="Gene3D" id="3.40.33.10">
    <property type="entry name" value="CAP"/>
    <property type="match status" value="1"/>
</dbReference>
<feature type="chain" id="PRO_5039393794" evidence="2">
    <location>
        <begin position="28"/>
        <end position="251"/>
    </location>
</feature>
<evidence type="ECO:0000313" key="5">
    <source>
        <dbReference type="Proteomes" id="UP000823863"/>
    </source>
</evidence>
<dbReference type="InterPro" id="IPR035940">
    <property type="entry name" value="CAP_sf"/>
</dbReference>
<dbReference type="InterPro" id="IPR014044">
    <property type="entry name" value="CAP_dom"/>
</dbReference>
<name>A0A9D2PV22_9FIRM</name>
<feature type="signal peptide" evidence="2">
    <location>
        <begin position="1"/>
        <end position="27"/>
    </location>
</feature>
<keyword evidence="2" id="KW-0732">Signal</keyword>
<protein>
    <submittedName>
        <fullName evidence="4">CAP domain-containing protein</fullName>
    </submittedName>
</protein>
<accession>A0A9D2PV22</accession>
<proteinExistence type="predicted"/>
<dbReference type="CDD" id="cd05379">
    <property type="entry name" value="CAP_bacterial"/>
    <property type="match status" value="1"/>
</dbReference>
<gene>
    <name evidence="4" type="ORF">H9931_03510</name>
</gene>
<feature type="compositionally biased region" description="Acidic residues" evidence="1">
    <location>
        <begin position="97"/>
        <end position="110"/>
    </location>
</feature>
<evidence type="ECO:0000256" key="2">
    <source>
        <dbReference type="SAM" id="SignalP"/>
    </source>
</evidence>
<dbReference type="Proteomes" id="UP000823863">
    <property type="component" value="Unassembled WGS sequence"/>
</dbReference>
<dbReference type="PANTHER" id="PTHR31157">
    <property type="entry name" value="SCP DOMAIN-CONTAINING PROTEIN"/>
    <property type="match status" value="1"/>
</dbReference>
<organism evidence="4 5">
    <name type="scientific">Candidatus Enterocloster excrementigallinarum</name>
    <dbReference type="NCBI Taxonomy" id="2838558"/>
    <lineage>
        <taxon>Bacteria</taxon>
        <taxon>Bacillati</taxon>
        <taxon>Bacillota</taxon>
        <taxon>Clostridia</taxon>
        <taxon>Lachnospirales</taxon>
        <taxon>Lachnospiraceae</taxon>
        <taxon>Enterocloster</taxon>
    </lineage>
</organism>
<dbReference type="PANTHER" id="PTHR31157:SF1">
    <property type="entry name" value="SCP DOMAIN-CONTAINING PROTEIN"/>
    <property type="match status" value="1"/>
</dbReference>
<dbReference type="EMBL" id="DWWB01000015">
    <property type="protein sequence ID" value="HJC65775.1"/>
    <property type="molecule type" value="Genomic_DNA"/>
</dbReference>
<sequence length="251" mass="27094">MRKFKIYAMTTAAAFTISGLIPMTALAGQNLGIWRGGKVIAVSGRDCNNLKELFNQLGNSSNWKDCIENLPNINWPGGNRPEGNLPQIPGGGIPDMEIPDYDIPEDETPDNNDPGFPEQTPGGDHSQNSFEEQVVALVNEERAKAGLSPLTLDTRAASAAAVRSGEIQTSFSHTRPDGSSFSTALTQAGINYRSSGENIAYGQTTPEQVMNSWMNSSGHRANILNADFTSIGVGYTQSSSGTPYWTQLFFR</sequence>
<comment type="caution">
    <text evidence="4">The sequence shown here is derived from an EMBL/GenBank/DDBJ whole genome shotgun (WGS) entry which is preliminary data.</text>
</comment>
<dbReference type="Pfam" id="PF00188">
    <property type="entry name" value="CAP"/>
    <property type="match status" value="1"/>
</dbReference>
<evidence type="ECO:0000259" key="3">
    <source>
        <dbReference type="Pfam" id="PF00188"/>
    </source>
</evidence>
<reference evidence="4" key="1">
    <citation type="journal article" date="2021" name="PeerJ">
        <title>Extensive microbial diversity within the chicken gut microbiome revealed by metagenomics and culture.</title>
        <authorList>
            <person name="Gilroy R."/>
            <person name="Ravi A."/>
            <person name="Getino M."/>
            <person name="Pursley I."/>
            <person name="Horton D.L."/>
            <person name="Alikhan N.F."/>
            <person name="Baker D."/>
            <person name="Gharbi K."/>
            <person name="Hall N."/>
            <person name="Watson M."/>
            <person name="Adriaenssens E.M."/>
            <person name="Foster-Nyarko E."/>
            <person name="Jarju S."/>
            <person name="Secka A."/>
            <person name="Antonio M."/>
            <person name="Oren A."/>
            <person name="Chaudhuri R.R."/>
            <person name="La Ragione R."/>
            <person name="Hildebrand F."/>
            <person name="Pallen M.J."/>
        </authorList>
    </citation>
    <scope>NUCLEOTIDE SEQUENCE</scope>
    <source>
        <strain evidence="4">CHK198-12963</strain>
    </source>
</reference>
<feature type="domain" description="SCP" evidence="3">
    <location>
        <begin position="136"/>
        <end position="249"/>
    </location>
</feature>